<evidence type="ECO:0000259" key="2">
    <source>
        <dbReference type="Pfam" id="PF09917"/>
    </source>
</evidence>
<keyword evidence="4" id="KW-1185">Reference proteome</keyword>
<feature type="chain" id="PRO_5021841395" evidence="1">
    <location>
        <begin position="22"/>
        <end position="144"/>
    </location>
</feature>
<feature type="signal peptide" evidence="1">
    <location>
        <begin position="1"/>
        <end position="21"/>
    </location>
</feature>
<feature type="domain" description="DUF2147" evidence="2">
    <location>
        <begin position="28"/>
        <end position="142"/>
    </location>
</feature>
<dbReference type="InterPro" id="IPR019223">
    <property type="entry name" value="DUF2147"/>
</dbReference>
<accession>A0A516S9Q6</accession>
<organism evidence="3 4">
    <name type="scientific">Chitinimonas arctica</name>
    <dbReference type="NCBI Taxonomy" id="2594795"/>
    <lineage>
        <taxon>Bacteria</taxon>
        <taxon>Pseudomonadati</taxon>
        <taxon>Pseudomonadota</taxon>
        <taxon>Betaproteobacteria</taxon>
        <taxon>Neisseriales</taxon>
        <taxon>Chitinibacteraceae</taxon>
        <taxon>Chitinimonas</taxon>
    </lineage>
</organism>
<keyword evidence="1" id="KW-0732">Signal</keyword>
<evidence type="ECO:0000256" key="1">
    <source>
        <dbReference type="SAM" id="SignalP"/>
    </source>
</evidence>
<dbReference type="Pfam" id="PF09917">
    <property type="entry name" value="DUF2147"/>
    <property type="match status" value="1"/>
</dbReference>
<proteinExistence type="predicted"/>
<dbReference type="PANTHER" id="PTHR36919">
    <property type="entry name" value="BLR1215 PROTEIN"/>
    <property type="match status" value="1"/>
</dbReference>
<dbReference type="OrthoDB" id="9814399at2"/>
<dbReference type="PANTHER" id="PTHR36919:SF3">
    <property type="entry name" value="BLL5882 PROTEIN"/>
    <property type="match status" value="1"/>
</dbReference>
<gene>
    <name evidence="3" type="ORF">FNU76_00205</name>
</gene>
<sequence length="144" mass="15949">MRATLPLLRLLLAVTSCMALADASSPVGNWMNISDKTKKAEAVIQIWEEKGELHGKLTKLLDSKDTLCTSCKDERKNKPLIGLEIIWGVKKDGDIWSGGKILDPDSGDIYSVKMELADGGQKLKVRGFMGFSLLGRTQTWVREQ</sequence>
<dbReference type="RefSeq" id="WP_143855814.1">
    <property type="nucleotide sequence ID" value="NZ_CP041730.1"/>
</dbReference>
<evidence type="ECO:0000313" key="3">
    <source>
        <dbReference type="EMBL" id="QDQ24889.1"/>
    </source>
</evidence>
<reference evidence="4" key="1">
    <citation type="submission" date="2019-07" db="EMBL/GenBank/DDBJ databases">
        <title>Chitinimonas sp. nov., isolated from Ny-Alesund, arctica soil.</title>
        <authorList>
            <person name="Xu Q."/>
            <person name="Peng F."/>
        </authorList>
    </citation>
    <scope>NUCLEOTIDE SEQUENCE [LARGE SCALE GENOMIC DNA]</scope>
    <source>
        <strain evidence="4">R3-44</strain>
    </source>
</reference>
<name>A0A516S9Q6_9NEIS</name>
<dbReference type="Proteomes" id="UP000317550">
    <property type="component" value="Chromosome"/>
</dbReference>
<dbReference type="Gene3D" id="2.40.128.520">
    <property type="match status" value="1"/>
</dbReference>
<protein>
    <submittedName>
        <fullName evidence="3">DUF2147 domain-containing protein</fullName>
    </submittedName>
</protein>
<dbReference type="EMBL" id="CP041730">
    <property type="protein sequence ID" value="QDQ24889.1"/>
    <property type="molecule type" value="Genomic_DNA"/>
</dbReference>
<dbReference type="AlphaFoldDB" id="A0A516S9Q6"/>
<dbReference type="KEGG" id="cari:FNU76_00205"/>
<evidence type="ECO:0000313" key="4">
    <source>
        <dbReference type="Proteomes" id="UP000317550"/>
    </source>
</evidence>